<dbReference type="Pfam" id="PF02518">
    <property type="entry name" value="HATPase_c"/>
    <property type="match status" value="1"/>
</dbReference>
<dbReference type="Gene3D" id="2.130.10.10">
    <property type="entry name" value="YVTN repeat-like/Quinoprotein amine dehydrogenase"/>
    <property type="match status" value="3"/>
</dbReference>
<keyword evidence="3 7" id="KW-0597">Phosphoprotein</keyword>
<evidence type="ECO:0000256" key="8">
    <source>
        <dbReference type="SAM" id="Phobius"/>
    </source>
</evidence>
<evidence type="ECO:0000256" key="5">
    <source>
        <dbReference type="ARBA" id="ARBA00023125"/>
    </source>
</evidence>
<evidence type="ECO:0000313" key="13">
    <source>
        <dbReference type="EMBL" id="NPE25023.1"/>
    </source>
</evidence>
<evidence type="ECO:0000256" key="6">
    <source>
        <dbReference type="ARBA" id="ARBA00023163"/>
    </source>
</evidence>
<keyword evidence="9" id="KW-0732">Signal</keyword>
<dbReference type="Pfam" id="PF00512">
    <property type="entry name" value="HisKA"/>
    <property type="match status" value="1"/>
</dbReference>
<feature type="transmembrane region" description="Helical" evidence="8">
    <location>
        <begin position="886"/>
        <end position="911"/>
    </location>
</feature>
<dbReference type="Gene3D" id="3.30.565.10">
    <property type="entry name" value="Histidine kinase-like ATPase, C-terminal domain"/>
    <property type="match status" value="1"/>
</dbReference>
<dbReference type="Pfam" id="PF00072">
    <property type="entry name" value="Response_reg"/>
    <property type="match status" value="1"/>
</dbReference>
<evidence type="ECO:0000256" key="3">
    <source>
        <dbReference type="ARBA" id="ARBA00022553"/>
    </source>
</evidence>
<dbReference type="InterPro" id="IPR011047">
    <property type="entry name" value="Quinoprotein_ADH-like_sf"/>
</dbReference>
<keyword evidence="8" id="KW-0472">Membrane</keyword>
<dbReference type="PANTHER" id="PTHR43547:SF2">
    <property type="entry name" value="HYBRID SIGNAL TRANSDUCTION HISTIDINE KINASE C"/>
    <property type="match status" value="1"/>
</dbReference>
<comment type="catalytic activity">
    <reaction evidence="1">
        <text>ATP + protein L-histidine = ADP + protein N-phospho-L-histidine.</text>
        <dbReference type="EC" id="2.7.13.3"/>
    </reaction>
</comment>
<dbReference type="Gene3D" id="1.10.287.130">
    <property type="match status" value="1"/>
</dbReference>
<dbReference type="InterPro" id="IPR018060">
    <property type="entry name" value="HTH_AraC"/>
</dbReference>
<dbReference type="SUPFAM" id="SSF63829">
    <property type="entry name" value="Calcium-dependent phosphotriesterase"/>
    <property type="match status" value="1"/>
</dbReference>
<dbReference type="Pfam" id="PF12833">
    <property type="entry name" value="HTH_18"/>
    <property type="match status" value="1"/>
</dbReference>
<dbReference type="EMBL" id="JABKKJ010000006">
    <property type="protein sequence ID" value="NPE25023.1"/>
    <property type="molecule type" value="Genomic_DNA"/>
</dbReference>
<dbReference type="SMART" id="SM00387">
    <property type="entry name" value="HATPase_c"/>
    <property type="match status" value="1"/>
</dbReference>
<protein>
    <recommendedName>
        <fullName evidence="2">histidine kinase</fullName>
        <ecNumber evidence="2">2.7.13.3</ecNumber>
    </recommendedName>
</protein>
<keyword evidence="14" id="KW-1185">Reference proteome</keyword>
<evidence type="ECO:0000259" key="12">
    <source>
        <dbReference type="PROSITE" id="PS50110"/>
    </source>
</evidence>
<dbReference type="InterPro" id="IPR011123">
    <property type="entry name" value="Y_Y_Y"/>
</dbReference>
<evidence type="ECO:0000259" key="11">
    <source>
        <dbReference type="PROSITE" id="PS50109"/>
    </source>
</evidence>
<dbReference type="RefSeq" id="WP_172344505.1">
    <property type="nucleotide sequence ID" value="NZ_CATJFF010000069.1"/>
</dbReference>
<evidence type="ECO:0000256" key="4">
    <source>
        <dbReference type="ARBA" id="ARBA00023015"/>
    </source>
</evidence>
<evidence type="ECO:0000256" key="9">
    <source>
        <dbReference type="SAM" id="SignalP"/>
    </source>
</evidence>
<dbReference type="InterPro" id="IPR011110">
    <property type="entry name" value="Reg_prop"/>
</dbReference>
<accession>A0ABX2B3I0</accession>
<sequence length="1457" mass="166535">MRHNIGKTLTAILFFSIISLTSSAHSKMIVEHYTMEQGLPNNTVYSSIKDKDGFVWFGTWHGLCSFDGAEFMPFVTRQNRTSDIPPRKVLNMVEDNKNNIWIRNADSHLYMFNKTTESYHNLYNELKGLSQNVQVLKIKRMDNGHILILTRNKNIYEGSTDKNGNATITKIYDASRDIVHSNMKLIRNIIGETANRVYWIGTDLKIDAISKRNNRPLLANIPNNTEVSSFAHFGQYMCIGTAKGDIYIVNIYNGKTEHYSFPDMRSSVSCIIPMNGQVFVSSSTGLYSFTKQNGLKPVLPTAANATTSYVDKKQNLWLRLRHGTLVRFDPETHNSQQFTMPKDSLFDEMKFCDTGENGLFILLRNGSVWRYNHSTYSMEDISKYNEFGGYVLEPKFFDIDLDSDGHLWLSSTTNGAYKVYFPQYNFKFIFQKLIVPTDISTESKGVRALYQSRNGDLWIGTRNNELFCVDVATGNVKKSFKGDIGNVYHIMEDRNGNLWLSTKGAGLIKATPDAMAPQGMRITRYTHSNSDKTSISNNRVYYTYQDSKQRIWVCTFGGGLNLIDQRSGNTVFINKNNGLKNYPRYDLYLNTRAIAEDKHGRLWVGTTDGLMSLPGTFGNVKDIKFETYREQQDTRLADNDIFSLYKDMNGDIWMGIFGSGLNKIESYDNARKRPVVKSYNLPGLQGGDVVSAMVEDRHRCLWICTEKGLSSIKRGSMFARSYDRFSGFPDVNIEDNTSICLNGGNILIGCRQGLIMFNPANVEKENNKRYNTFIVDFKVQNMALSEFNPPIHEGSMRYAEKIVLKHNQSMFSIEFATPNYTDNSQISYSYILDGYEEQWHNNGNNRIASYANIPPGNYKFRVKATGDNSPERVLEITILPPWWATWWAYLIYAIITVFILYGVAHLVLYMIRMRNEVYINDRLAELKTRFFTNVSHELRTPLTLIKSPIEELKNTESLSEAGKEYLSLIDRNADKMLQLVNQILDFRKVQNGKMKLHISLVDINEMLSMFRNEYRMLAVERDIAFNLELPKEHVKMWCDAEKIGIVVNNLINNAFKYTQEGGTICVALEAHDNGTCRIRVEDNGVGIPESQLVKIFERFSQADNKISDDTTHAGTGIGLSLSKEYVNMHHGRIWAENLESGVAFIVEMPTDKEHFGNEDTEVYFDDSTAENNIVQAPGLAEHVSDKKEEINDDAPTLLLIEDNIDLCHMLQLQLKRKYNVFVAHNGEDGLKKIYQYHPDVIITDLMMPGIDGMELLSRVRHDFIISHIPVIILTAKHNDDTKTHAITAGANAYITKPFSSEYLMARIHQLLEEQRIFQRKMVVHNTVENKQSVSKDEYEQHLVKKDVEFVHKIHEIIEQNLNANDFNIDTIAETIGLSRSAFFKKLKSQTGLAPVNLVKEVRLSKAAGLIETTDNNITEIAYSVGFHDAGYFGKCFRKKYGMTPKEYRKEKTESKNK</sequence>
<dbReference type="Gene3D" id="3.40.50.2300">
    <property type="match status" value="1"/>
</dbReference>
<proteinExistence type="predicted"/>
<dbReference type="InterPro" id="IPR036890">
    <property type="entry name" value="HATPase_C_sf"/>
</dbReference>
<dbReference type="SUPFAM" id="SSF46689">
    <property type="entry name" value="Homeodomain-like"/>
    <property type="match status" value="1"/>
</dbReference>
<keyword evidence="6" id="KW-0804">Transcription</keyword>
<dbReference type="Pfam" id="PF07495">
    <property type="entry name" value="Y_Y_Y"/>
    <property type="match status" value="1"/>
</dbReference>
<evidence type="ECO:0000256" key="7">
    <source>
        <dbReference type="PROSITE-ProRule" id="PRU00169"/>
    </source>
</evidence>
<reference evidence="13 14" key="1">
    <citation type="submission" date="2020-05" db="EMBL/GenBank/DDBJ databases">
        <title>Distinct polysaccharide utilization as determinants for interspecies competition between intestinal Prevotella spp.</title>
        <authorList>
            <person name="Galvez E.J.C."/>
            <person name="Iljazovic A."/>
            <person name="Strowig T."/>
        </authorList>
    </citation>
    <scope>NUCLEOTIDE SEQUENCE [LARGE SCALE GENOMIC DNA]</scope>
    <source>
        <strain evidence="13 14">PCHR</strain>
    </source>
</reference>
<keyword evidence="8" id="KW-0812">Transmembrane</keyword>
<keyword evidence="5" id="KW-0238">DNA-binding</keyword>
<dbReference type="PANTHER" id="PTHR43547">
    <property type="entry name" value="TWO-COMPONENT HISTIDINE KINASE"/>
    <property type="match status" value="1"/>
</dbReference>
<dbReference type="EC" id="2.7.13.3" evidence="2"/>
<dbReference type="InterPro" id="IPR005467">
    <property type="entry name" value="His_kinase_dom"/>
</dbReference>
<feature type="domain" description="Response regulatory" evidence="12">
    <location>
        <begin position="1196"/>
        <end position="1311"/>
    </location>
</feature>
<dbReference type="SMART" id="SM00448">
    <property type="entry name" value="REC"/>
    <property type="match status" value="1"/>
</dbReference>
<comment type="caution">
    <text evidence="13">The sequence shown here is derived from an EMBL/GenBank/DDBJ whole genome shotgun (WGS) entry which is preliminary data.</text>
</comment>
<dbReference type="InterPro" id="IPR009057">
    <property type="entry name" value="Homeodomain-like_sf"/>
</dbReference>
<dbReference type="Proteomes" id="UP000820977">
    <property type="component" value="Unassembled WGS sequence"/>
</dbReference>
<dbReference type="Pfam" id="PF07494">
    <property type="entry name" value="Reg_prop"/>
    <property type="match status" value="5"/>
</dbReference>
<dbReference type="SUPFAM" id="SSF55874">
    <property type="entry name" value="ATPase domain of HSP90 chaperone/DNA topoisomerase II/histidine kinase"/>
    <property type="match status" value="1"/>
</dbReference>
<keyword evidence="4" id="KW-0805">Transcription regulation</keyword>
<dbReference type="CDD" id="cd17574">
    <property type="entry name" value="REC_OmpR"/>
    <property type="match status" value="1"/>
</dbReference>
<dbReference type="InterPro" id="IPR004358">
    <property type="entry name" value="Sig_transdc_His_kin-like_C"/>
</dbReference>
<dbReference type="PRINTS" id="PR00344">
    <property type="entry name" value="BCTRLSENSOR"/>
</dbReference>
<dbReference type="InterPro" id="IPR013783">
    <property type="entry name" value="Ig-like_fold"/>
</dbReference>
<feature type="domain" description="Histidine kinase" evidence="11">
    <location>
        <begin position="933"/>
        <end position="1152"/>
    </location>
</feature>
<feature type="chain" id="PRO_5046954636" description="histidine kinase" evidence="9">
    <location>
        <begin position="25"/>
        <end position="1457"/>
    </location>
</feature>
<organism evidence="13 14">
    <name type="scientific">Xylanibacter caecicola</name>
    <dbReference type="NCBI Taxonomy" id="2736294"/>
    <lineage>
        <taxon>Bacteria</taxon>
        <taxon>Pseudomonadati</taxon>
        <taxon>Bacteroidota</taxon>
        <taxon>Bacteroidia</taxon>
        <taxon>Bacteroidales</taxon>
        <taxon>Prevotellaceae</taxon>
        <taxon>Xylanibacter</taxon>
    </lineage>
</organism>
<dbReference type="PROSITE" id="PS50110">
    <property type="entry name" value="RESPONSE_REGULATORY"/>
    <property type="match status" value="1"/>
</dbReference>
<feature type="domain" description="HTH araC/xylS-type" evidence="10">
    <location>
        <begin position="1351"/>
        <end position="1450"/>
    </location>
</feature>
<dbReference type="InterPro" id="IPR036097">
    <property type="entry name" value="HisK_dim/P_sf"/>
</dbReference>
<dbReference type="PROSITE" id="PS00041">
    <property type="entry name" value="HTH_ARAC_FAMILY_1"/>
    <property type="match status" value="1"/>
</dbReference>
<feature type="modified residue" description="4-aspartylphosphate" evidence="7">
    <location>
        <position position="1244"/>
    </location>
</feature>
<name>A0ABX2B3I0_9BACT</name>
<keyword evidence="8" id="KW-1133">Transmembrane helix</keyword>
<dbReference type="SUPFAM" id="SSF47384">
    <property type="entry name" value="Homodimeric domain of signal transducing histidine kinase"/>
    <property type="match status" value="1"/>
</dbReference>
<dbReference type="Gene3D" id="2.60.40.10">
    <property type="entry name" value="Immunoglobulins"/>
    <property type="match status" value="1"/>
</dbReference>
<evidence type="ECO:0000259" key="10">
    <source>
        <dbReference type="PROSITE" id="PS01124"/>
    </source>
</evidence>
<dbReference type="SMART" id="SM00342">
    <property type="entry name" value="HTH_ARAC"/>
    <property type="match status" value="1"/>
</dbReference>
<dbReference type="InterPro" id="IPR018062">
    <property type="entry name" value="HTH_AraC-typ_CS"/>
</dbReference>
<dbReference type="InterPro" id="IPR015943">
    <property type="entry name" value="WD40/YVTN_repeat-like_dom_sf"/>
</dbReference>
<dbReference type="InterPro" id="IPR011006">
    <property type="entry name" value="CheY-like_superfamily"/>
</dbReference>
<dbReference type="CDD" id="cd00075">
    <property type="entry name" value="HATPase"/>
    <property type="match status" value="1"/>
</dbReference>
<dbReference type="SUPFAM" id="SSF50998">
    <property type="entry name" value="Quinoprotein alcohol dehydrogenase-like"/>
    <property type="match status" value="1"/>
</dbReference>
<dbReference type="PROSITE" id="PS50109">
    <property type="entry name" value="HIS_KIN"/>
    <property type="match status" value="1"/>
</dbReference>
<dbReference type="SUPFAM" id="SSF52172">
    <property type="entry name" value="CheY-like"/>
    <property type="match status" value="1"/>
</dbReference>
<evidence type="ECO:0000256" key="2">
    <source>
        <dbReference type="ARBA" id="ARBA00012438"/>
    </source>
</evidence>
<evidence type="ECO:0000256" key="1">
    <source>
        <dbReference type="ARBA" id="ARBA00000085"/>
    </source>
</evidence>
<evidence type="ECO:0000313" key="14">
    <source>
        <dbReference type="Proteomes" id="UP000820977"/>
    </source>
</evidence>
<dbReference type="InterPro" id="IPR001789">
    <property type="entry name" value="Sig_transdc_resp-reg_receiver"/>
</dbReference>
<dbReference type="InterPro" id="IPR003594">
    <property type="entry name" value="HATPase_dom"/>
</dbReference>
<dbReference type="CDD" id="cd00082">
    <property type="entry name" value="HisKA"/>
    <property type="match status" value="1"/>
</dbReference>
<dbReference type="InterPro" id="IPR003661">
    <property type="entry name" value="HisK_dim/P_dom"/>
</dbReference>
<dbReference type="Gene3D" id="1.10.10.60">
    <property type="entry name" value="Homeodomain-like"/>
    <property type="match status" value="1"/>
</dbReference>
<dbReference type="PROSITE" id="PS01124">
    <property type="entry name" value="HTH_ARAC_FAMILY_2"/>
    <property type="match status" value="1"/>
</dbReference>
<feature type="signal peptide" evidence="9">
    <location>
        <begin position="1"/>
        <end position="24"/>
    </location>
</feature>
<dbReference type="SMART" id="SM00388">
    <property type="entry name" value="HisKA"/>
    <property type="match status" value="1"/>
</dbReference>
<gene>
    <name evidence="13" type="ORF">HPS54_05750</name>
</gene>